<dbReference type="InterPro" id="IPR051313">
    <property type="entry name" value="Bact_iron-sidero_bind"/>
</dbReference>
<dbReference type="InterPro" id="IPR002491">
    <property type="entry name" value="ABC_transptr_periplasmic_BD"/>
</dbReference>
<keyword evidence="5 6" id="KW-0732">Signal</keyword>
<keyword evidence="4" id="KW-0410">Iron transport</keyword>
<dbReference type="CDD" id="cd01146">
    <property type="entry name" value="FhuD"/>
    <property type="match status" value="1"/>
</dbReference>
<name>A0A3A1Y608_9GAMM</name>
<proteinExistence type="inferred from homology"/>
<dbReference type="PANTHER" id="PTHR30532">
    <property type="entry name" value="IRON III DICITRATE-BINDING PERIPLASMIC PROTEIN"/>
    <property type="match status" value="1"/>
</dbReference>
<dbReference type="GO" id="GO:1901678">
    <property type="term" value="P:iron coordination entity transport"/>
    <property type="evidence" value="ECO:0007669"/>
    <property type="project" value="UniProtKB-ARBA"/>
</dbReference>
<dbReference type="Gene3D" id="3.40.50.1980">
    <property type="entry name" value="Nitrogenase molybdenum iron protein domain"/>
    <property type="match status" value="2"/>
</dbReference>
<evidence type="ECO:0000256" key="1">
    <source>
        <dbReference type="ARBA" id="ARBA00004196"/>
    </source>
</evidence>
<feature type="chain" id="PRO_5017431472" description="Fe/B12 periplasmic-binding domain-containing protein" evidence="6">
    <location>
        <begin position="24"/>
        <end position="303"/>
    </location>
</feature>
<keyword evidence="4" id="KW-0406">Ion transport</keyword>
<dbReference type="NCBIfam" id="NF008501">
    <property type="entry name" value="PRK11411.1"/>
    <property type="match status" value="1"/>
</dbReference>
<keyword evidence="3" id="KW-0813">Transport</keyword>
<dbReference type="EMBL" id="NRJH01000031">
    <property type="protein sequence ID" value="RIY32628.1"/>
    <property type="molecule type" value="Genomic_DNA"/>
</dbReference>
<evidence type="ECO:0000256" key="4">
    <source>
        <dbReference type="ARBA" id="ARBA00022496"/>
    </source>
</evidence>
<dbReference type="RefSeq" id="WP_119496950.1">
    <property type="nucleotide sequence ID" value="NZ_NRJH01000031.1"/>
</dbReference>
<comment type="subcellular location">
    <subcellularLocation>
        <location evidence="1">Cell envelope</location>
    </subcellularLocation>
</comment>
<accession>A0A3A1Y608</accession>
<evidence type="ECO:0000313" key="9">
    <source>
        <dbReference type="Proteomes" id="UP000266258"/>
    </source>
</evidence>
<dbReference type="PANTHER" id="PTHR30532:SF29">
    <property type="entry name" value="FE(3+) DICITRATE-BINDING PERIPLASMIC PROTEIN"/>
    <property type="match status" value="1"/>
</dbReference>
<dbReference type="GO" id="GO:0030288">
    <property type="term" value="C:outer membrane-bounded periplasmic space"/>
    <property type="evidence" value="ECO:0007669"/>
    <property type="project" value="TreeGrafter"/>
</dbReference>
<feature type="signal peptide" evidence="6">
    <location>
        <begin position="1"/>
        <end position="23"/>
    </location>
</feature>
<reference evidence="8 9" key="1">
    <citation type="submission" date="2017-08" db="EMBL/GenBank/DDBJ databases">
        <title>Reclassification of Bisgaard taxon 37 and 44.</title>
        <authorList>
            <person name="Christensen H."/>
        </authorList>
    </citation>
    <scope>NUCLEOTIDE SEQUENCE [LARGE SCALE GENOMIC DNA]</scope>
    <source>
        <strain evidence="8 9">B96_4</strain>
    </source>
</reference>
<dbReference type="AlphaFoldDB" id="A0A3A1Y608"/>
<comment type="caution">
    <text evidence="8">The sequence shown here is derived from an EMBL/GenBank/DDBJ whole genome shotgun (WGS) entry which is preliminary data.</text>
</comment>
<dbReference type="Proteomes" id="UP000266258">
    <property type="component" value="Unassembled WGS sequence"/>
</dbReference>
<evidence type="ECO:0000313" key="8">
    <source>
        <dbReference type="EMBL" id="RIY32628.1"/>
    </source>
</evidence>
<feature type="domain" description="Fe/B12 periplasmic-binding" evidence="7">
    <location>
        <begin position="43"/>
        <end position="303"/>
    </location>
</feature>
<evidence type="ECO:0000256" key="2">
    <source>
        <dbReference type="ARBA" id="ARBA00008814"/>
    </source>
</evidence>
<keyword evidence="4" id="KW-0408">Iron</keyword>
<evidence type="ECO:0000259" key="7">
    <source>
        <dbReference type="PROSITE" id="PS50983"/>
    </source>
</evidence>
<gene>
    <name evidence="8" type="ORF">CJP74_03860</name>
</gene>
<sequence>MKLTKIFGACALIATLGINAAFAQVTVKDAKGNNFVYDGQGKRVVVLEFSFADALSNVDVKAIGIADDGNSKRLIPIVAEKQAGYTSVGMRAQPSLEAIAALKPDLIIADVNRHSTIYDQLNQIAPTILLNSLYETYEEDIENAQKIAALVYKAPEFDARLSQYRQQMAEYAKQANSQGLLATFNASRDKRFEVYTGQTYQGGVLKALGYKVLNNDLNSPTGRYDTSLEQVVSLQPQVMFIANYVPDSISNAVWKNNPLWQAIPAVKNNYVYDVDTNLWARARGLYASELMAQEVVKVTSGNK</sequence>
<organism evidence="8 9">
    <name type="scientific">Psittacicella melopsittaci</name>
    <dbReference type="NCBI Taxonomy" id="2028576"/>
    <lineage>
        <taxon>Bacteria</taxon>
        <taxon>Pseudomonadati</taxon>
        <taxon>Pseudomonadota</taxon>
        <taxon>Gammaproteobacteria</taxon>
        <taxon>Pasteurellales</taxon>
        <taxon>Psittacicellaceae</taxon>
        <taxon>Psittacicella</taxon>
    </lineage>
</organism>
<dbReference type="SUPFAM" id="SSF53807">
    <property type="entry name" value="Helical backbone' metal receptor"/>
    <property type="match status" value="1"/>
</dbReference>
<dbReference type="PROSITE" id="PS50983">
    <property type="entry name" value="FE_B12_PBP"/>
    <property type="match status" value="1"/>
</dbReference>
<keyword evidence="9" id="KW-1185">Reference proteome</keyword>
<evidence type="ECO:0000256" key="5">
    <source>
        <dbReference type="ARBA" id="ARBA00022729"/>
    </source>
</evidence>
<dbReference type="Pfam" id="PF01497">
    <property type="entry name" value="Peripla_BP_2"/>
    <property type="match status" value="1"/>
</dbReference>
<dbReference type="OrthoDB" id="9793175at2"/>
<evidence type="ECO:0000256" key="6">
    <source>
        <dbReference type="SAM" id="SignalP"/>
    </source>
</evidence>
<protein>
    <recommendedName>
        <fullName evidence="7">Fe/B12 periplasmic-binding domain-containing protein</fullName>
    </recommendedName>
</protein>
<comment type="similarity">
    <text evidence="2">Belongs to the bacterial solute-binding protein 8 family.</text>
</comment>
<evidence type="ECO:0000256" key="3">
    <source>
        <dbReference type="ARBA" id="ARBA00022448"/>
    </source>
</evidence>